<feature type="chain" id="PRO_5022694616" evidence="2">
    <location>
        <begin position="21"/>
        <end position="255"/>
    </location>
</feature>
<protein>
    <submittedName>
        <fullName evidence="3">Uncharacterized protein</fullName>
    </submittedName>
</protein>
<dbReference type="Proteomes" id="UP000321046">
    <property type="component" value="Unassembled WGS sequence"/>
</dbReference>
<accession>A0A5C6XBC0</accession>
<dbReference type="EMBL" id="VOSL01000054">
    <property type="protein sequence ID" value="TXD34638.1"/>
    <property type="molecule type" value="Genomic_DNA"/>
</dbReference>
<feature type="compositionally biased region" description="Acidic residues" evidence="1">
    <location>
        <begin position="62"/>
        <end position="76"/>
    </location>
</feature>
<feature type="compositionally biased region" description="Acidic residues" evidence="1">
    <location>
        <begin position="85"/>
        <end position="125"/>
    </location>
</feature>
<dbReference type="OrthoDB" id="5521664at2"/>
<evidence type="ECO:0000313" key="4">
    <source>
        <dbReference type="Proteomes" id="UP000321046"/>
    </source>
</evidence>
<feature type="region of interest" description="Disordered" evidence="1">
    <location>
        <begin position="46"/>
        <end position="135"/>
    </location>
</feature>
<evidence type="ECO:0000313" key="3">
    <source>
        <dbReference type="EMBL" id="TXD34638.1"/>
    </source>
</evidence>
<comment type="caution">
    <text evidence="3">The sequence shown here is derived from an EMBL/GenBank/DDBJ whole genome shotgun (WGS) entry which is preliminary data.</text>
</comment>
<dbReference type="RefSeq" id="WP_146975075.1">
    <property type="nucleotide sequence ID" value="NZ_VOSL01000054.1"/>
</dbReference>
<dbReference type="AlphaFoldDB" id="A0A5C6XBC0"/>
<organism evidence="3 4">
    <name type="scientific">Lujinxingia vulgaris</name>
    <dbReference type="NCBI Taxonomy" id="2600176"/>
    <lineage>
        <taxon>Bacteria</taxon>
        <taxon>Deltaproteobacteria</taxon>
        <taxon>Bradymonadales</taxon>
        <taxon>Lujinxingiaceae</taxon>
        <taxon>Lujinxingia</taxon>
    </lineage>
</organism>
<gene>
    <name evidence="3" type="ORF">FRC96_13555</name>
</gene>
<keyword evidence="2" id="KW-0732">Signal</keyword>
<proteinExistence type="predicted"/>
<name>A0A5C6XBC0_9DELT</name>
<evidence type="ECO:0000256" key="1">
    <source>
        <dbReference type="SAM" id="MobiDB-lite"/>
    </source>
</evidence>
<evidence type="ECO:0000256" key="2">
    <source>
        <dbReference type="SAM" id="SignalP"/>
    </source>
</evidence>
<reference evidence="3 4" key="1">
    <citation type="submission" date="2019-08" db="EMBL/GenBank/DDBJ databases">
        <title>Bradymonadales sp. TMQ2.</title>
        <authorList>
            <person name="Liang Q."/>
        </authorList>
    </citation>
    <scope>NUCLEOTIDE SEQUENCE [LARGE SCALE GENOMIC DNA]</scope>
    <source>
        <strain evidence="3 4">TMQ2</strain>
    </source>
</reference>
<feature type="signal peptide" evidence="2">
    <location>
        <begin position="1"/>
        <end position="20"/>
    </location>
</feature>
<sequence>MKMMLRVVSVLVLCVGLLGACTDDPVDPTPLDAGCGAACEDGGDAAVDEDTGRNPGVGGQDTDLDVEDANDGDADAQGDSGEPNPDADDGGDDVEDASEPTDADDDAGDASGGEEDGGDEGDAGEDPNAGRPSGQCNVSADCPGGGPGGTSCTRTAPGGICAGCSEFAGCEAGYECTFGSCVASCSGDVECPPGMRCSRGACVIQRCEGGICPDPMFGCSESGFCNRVSCDDPGDCPLRTTCEGGICIEDRQLTL</sequence>
<dbReference type="PROSITE" id="PS51257">
    <property type="entry name" value="PROKAR_LIPOPROTEIN"/>
    <property type="match status" value="1"/>
</dbReference>